<dbReference type="EMBL" id="JAFIMR010000014">
    <property type="protein sequence ID" value="KAI1870272.1"/>
    <property type="molecule type" value="Genomic_DNA"/>
</dbReference>
<comment type="caution">
    <text evidence="1">The sequence shown here is derived from an EMBL/GenBank/DDBJ whole genome shotgun (WGS) entry which is preliminary data.</text>
</comment>
<protein>
    <submittedName>
        <fullName evidence="1">Uncharacterized protein</fullName>
    </submittedName>
</protein>
<reference evidence="1" key="1">
    <citation type="submission" date="2021-03" db="EMBL/GenBank/DDBJ databases">
        <title>Revisited historic fungal species revealed as producer of novel bioactive compounds through whole genome sequencing and comparative genomics.</title>
        <authorList>
            <person name="Vignolle G.A."/>
            <person name="Hochenegger N."/>
            <person name="Mach R.L."/>
            <person name="Mach-Aigner A.R."/>
            <person name="Javad Rahimi M."/>
            <person name="Salim K.A."/>
            <person name="Chan C.M."/>
            <person name="Lim L.B.L."/>
            <person name="Cai F."/>
            <person name="Druzhinina I.S."/>
            <person name="U'Ren J.M."/>
            <person name="Derntl C."/>
        </authorList>
    </citation>
    <scope>NUCLEOTIDE SEQUENCE</scope>
    <source>
        <strain evidence="1">TUCIM 5799</strain>
    </source>
</reference>
<accession>A0A9P9WLY9</accession>
<evidence type="ECO:0000313" key="2">
    <source>
        <dbReference type="Proteomes" id="UP000829685"/>
    </source>
</evidence>
<dbReference type="Proteomes" id="UP000829685">
    <property type="component" value="Unassembled WGS sequence"/>
</dbReference>
<proteinExistence type="predicted"/>
<keyword evidence="2" id="KW-1185">Reference proteome</keyword>
<organism evidence="1 2">
    <name type="scientific">Neoarthrinium moseri</name>
    <dbReference type="NCBI Taxonomy" id="1658444"/>
    <lineage>
        <taxon>Eukaryota</taxon>
        <taxon>Fungi</taxon>
        <taxon>Dikarya</taxon>
        <taxon>Ascomycota</taxon>
        <taxon>Pezizomycotina</taxon>
        <taxon>Sordariomycetes</taxon>
        <taxon>Xylariomycetidae</taxon>
        <taxon>Amphisphaeriales</taxon>
        <taxon>Apiosporaceae</taxon>
        <taxon>Neoarthrinium</taxon>
    </lineage>
</organism>
<evidence type="ECO:0000313" key="1">
    <source>
        <dbReference type="EMBL" id="KAI1870272.1"/>
    </source>
</evidence>
<dbReference type="AlphaFoldDB" id="A0A9P9WLY9"/>
<name>A0A9P9WLY9_9PEZI</name>
<sequence length="152" mass="16102">MPLAVTCAALDEAKVVEPPGSHPDSVCRGTGYELVPLPNQPPSPSLDPFLPTSSGGLASSVLGAIKYRRTRVGSHLPQAADRAAAIMNTPYKRYLGNNNKLSVIVRCTGATYVQFSHTISPTHFPALATSLAPLRTKAVDSALSSTMQLWCN</sequence>
<gene>
    <name evidence="1" type="ORF">JX265_006442</name>
</gene>